<dbReference type="AlphaFoldDB" id="A0A077RC00"/>
<dbReference type="InterPro" id="IPR028116">
    <property type="entry name" value="Cis-CaaD-like"/>
</dbReference>
<dbReference type="InterPro" id="IPR014347">
    <property type="entry name" value="Tautomerase/MIF_sf"/>
</dbReference>
<organism evidence="2">
    <name type="scientific">Melanopsichium pennsylvanicum 4</name>
    <dbReference type="NCBI Taxonomy" id="1398559"/>
    <lineage>
        <taxon>Eukaryota</taxon>
        <taxon>Fungi</taxon>
        <taxon>Dikarya</taxon>
        <taxon>Basidiomycota</taxon>
        <taxon>Ustilaginomycotina</taxon>
        <taxon>Ustilaginomycetes</taxon>
        <taxon>Ustilaginales</taxon>
        <taxon>Ustilaginaceae</taxon>
        <taxon>Melanopsichium</taxon>
    </lineage>
</organism>
<protein>
    <recommendedName>
        <fullName evidence="1">Tautomerase cis-CaaD-like domain-containing protein</fullName>
    </recommendedName>
</protein>
<dbReference type="Gene3D" id="3.30.429.10">
    <property type="entry name" value="Macrophage Migration Inhibitory Factor"/>
    <property type="match status" value="1"/>
</dbReference>
<reference evidence="2" key="1">
    <citation type="journal article" date="2014" name="Genome Biol. Evol.">
        <title>Gene Loss Rather Than Gene Gain Is Associated with a Host Jump from Monocots to Dicots in the Smut Fungus Melanopsichium pennsylvanicum.</title>
        <authorList>
            <person name="Sharma R."/>
            <person name="Mishra B."/>
            <person name="Runge F."/>
            <person name="Thines M."/>
        </authorList>
    </citation>
    <scope>NUCLEOTIDE SEQUENCE</scope>
    <source>
        <strain evidence="2">4</strain>
    </source>
</reference>
<evidence type="ECO:0000259" key="1">
    <source>
        <dbReference type="Pfam" id="PF14832"/>
    </source>
</evidence>
<evidence type="ECO:0000313" key="2">
    <source>
        <dbReference type="EMBL" id="CDI54929.1"/>
    </source>
</evidence>
<feature type="domain" description="Tautomerase cis-CaaD-like" evidence="1">
    <location>
        <begin position="2"/>
        <end position="87"/>
    </location>
</feature>
<dbReference type="Pfam" id="PF14832">
    <property type="entry name" value="Tautomerase_3"/>
    <property type="match status" value="1"/>
</dbReference>
<sequence>MPLHKDDFYIGEQSYNERTAEQGKPFVRIVSQHLARTTNGKEQRMAIIRRLEDRFRVVLEAKNCEWEAQKPKQNGELPTKLWSMKDLLWQITSQAELLYEVDVVEQSFPFIVQHFPFGPLRDDLMGQM</sequence>
<proteinExistence type="predicted"/>
<accession>A0A077RC00</accession>
<name>A0A077RC00_9BASI</name>
<dbReference type="EMBL" id="HG529632">
    <property type="protein sequence ID" value="CDI54929.1"/>
    <property type="molecule type" value="Genomic_DNA"/>
</dbReference>